<evidence type="ECO:0000313" key="1">
    <source>
        <dbReference type="EMBL" id="ASV76217.1"/>
    </source>
</evidence>
<dbReference type="KEGG" id="ttf:THTE_3616"/>
<evidence type="ECO:0000313" key="2">
    <source>
        <dbReference type="Proteomes" id="UP000215086"/>
    </source>
</evidence>
<reference evidence="1 2" key="1">
    <citation type="journal article" name="Front. Microbiol.">
        <title>Sugar Metabolism of the First Thermophilic Planctomycete Thermogutta terrifontis: Comparative Genomic and Transcriptomic Approaches.</title>
        <authorList>
            <person name="Elcheninov A.G."/>
            <person name="Menzel P."/>
            <person name="Gudbergsdottir S.R."/>
            <person name="Slesarev A.I."/>
            <person name="Kadnikov V.V."/>
            <person name="Krogh A."/>
            <person name="Bonch-Osmolovskaya E.A."/>
            <person name="Peng X."/>
            <person name="Kublanov I.V."/>
        </authorList>
    </citation>
    <scope>NUCLEOTIDE SEQUENCE [LARGE SCALE GENOMIC DNA]</scope>
    <source>
        <strain evidence="1 2">R1</strain>
    </source>
</reference>
<accession>A0A286RJS7</accession>
<dbReference type="Proteomes" id="UP000215086">
    <property type="component" value="Chromosome"/>
</dbReference>
<dbReference type="EMBL" id="CP018477">
    <property type="protein sequence ID" value="ASV76217.1"/>
    <property type="molecule type" value="Genomic_DNA"/>
</dbReference>
<proteinExistence type="predicted"/>
<dbReference type="AlphaFoldDB" id="A0A286RJS7"/>
<organism evidence="1 2">
    <name type="scientific">Thermogutta terrifontis</name>
    <dbReference type="NCBI Taxonomy" id="1331910"/>
    <lineage>
        <taxon>Bacteria</taxon>
        <taxon>Pseudomonadati</taxon>
        <taxon>Planctomycetota</taxon>
        <taxon>Planctomycetia</taxon>
        <taxon>Pirellulales</taxon>
        <taxon>Thermoguttaceae</taxon>
        <taxon>Thermogutta</taxon>
    </lineage>
</organism>
<sequence length="68" mass="7383">MASAIRFAATPPHTSRNMSAICIAIFPDPTENASRKSGQFPTWAAYRLLAASLSMIHSLSRIFATKNS</sequence>
<name>A0A286RJS7_9BACT</name>
<keyword evidence="2" id="KW-1185">Reference proteome</keyword>
<protein>
    <submittedName>
        <fullName evidence="1">Uncharacterized protein</fullName>
    </submittedName>
</protein>
<gene>
    <name evidence="1" type="ORF">THTE_3616</name>
</gene>